<proteinExistence type="inferred from homology"/>
<feature type="transmembrane region" description="Helical" evidence="3">
    <location>
        <begin position="417"/>
        <end position="440"/>
    </location>
</feature>
<feature type="compositionally biased region" description="Polar residues" evidence="2">
    <location>
        <begin position="760"/>
        <end position="771"/>
    </location>
</feature>
<name>A0ABR4AEP3_9LECA</name>
<feature type="compositionally biased region" description="Polar residues" evidence="2">
    <location>
        <begin position="632"/>
        <end position="646"/>
    </location>
</feature>
<evidence type="ECO:0000256" key="2">
    <source>
        <dbReference type="SAM" id="MobiDB-lite"/>
    </source>
</evidence>
<dbReference type="PANTHER" id="PTHR47966:SF51">
    <property type="entry name" value="BETA-SITE APP-CLEAVING ENZYME, ISOFORM A-RELATED"/>
    <property type="match status" value="1"/>
</dbReference>
<evidence type="ECO:0000256" key="1">
    <source>
        <dbReference type="ARBA" id="ARBA00007447"/>
    </source>
</evidence>
<dbReference type="InterPro" id="IPR021109">
    <property type="entry name" value="Peptidase_aspartic_dom_sf"/>
</dbReference>
<organism evidence="5 6">
    <name type="scientific">Stereocaulon virgatum</name>
    <dbReference type="NCBI Taxonomy" id="373712"/>
    <lineage>
        <taxon>Eukaryota</taxon>
        <taxon>Fungi</taxon>
        <taxon>Dikarya</taxon>
        <taxon>Ascomycota</taxon>
        <taxon>Pezizomycotina</taxon>
        <taxon>Lecanoromycetes</taxon>
        <taxon>OSLEUM clade</taxon>
        <taxon>Lecanoromycetidae</taxon>
        <taxon>Lecanorales</taxon>
        <taxon>Lecanorineae</taxon>
        <taxon>Stereocaulaceae</taxon>
        <taxon>Stereocaulon</taxon>
    </lineage>
</organism>
<dbReference type="InterPro" id="IPR033121">
    <property type="entry name" value="PEPTIDASE_A1"/>
</dbReference>
<keyword evidence="6" id="KW-1185">Reference proteome</keyword>
<dbReference type="PRINTS" id="PR00792">
    <property type="entry name" value="PEPSIN"/>
</dbReference>
<dbReference type="PANTHER" id="PTHR47966">
    <property type="entry name" value="BETA-SITE APP-CLEAVING ENZYME, ISOFORM A-RELATED"/>
    <property type="match status" value="1"/>
</dbReference>
<protein>
    <recommendedName>
        <fullName evidence="4">Peptidase A1 domain-containing protein</fullName>
    </recommendedName>
</protein>
<feature type="domain" description="Peptidase A1" evidence="4">
    <location>
        <begin position="25"/>
        <end position="374"/>
    </location>
</feature>
<feature type="compositionally biased region" description="Basic and acidic residues" evidence="2">
    <location>
        <begin position="738"/>
        <end position="747"/>
    </location>
</feature>
<accession>A0ABR4AEP3</accession>
<keyword evidence="3" id="KW-0812">Transmembrane</keyword>
<evidence type="ECO:0000256" key="3">
    <source>
        <dbReference type="SAM" id="Phobius"/>
    </source>
</evidence>
<dbReference type="InterPro" id="IPR001461">
    <property type="entry name" value="Aspartic_peptidase_A1"/>
</dbReference>
<keyword evidence="3" id="KW-0472">Membrane</keyword>
<dbReference type="EMBL" id="JBEFKJ010000010">
    <property type="protein sequence ID" value="KAL2043929.1"/>
    <property type="molecule type" value="Genomic_DNA"/>
</dbReference>
<feature type="compositionally biased region" description="Polar residues" evidence="2">
    <location>
        <begin position="579"/>
        <end position="609"/>
    </location>
</feature>
<evidence type="ECO:0000259" key="4">
    <source>
        <dbReference type="PROSITE" id="PS51767"/>
    </source>
</evidence>
<reference evidence="5 6" key="1">
    <citation type="submission" date="2024-09" db="EMBL/GenBank/DDBJ databases">
        <title>Rethinking Asexuality: The Enigmatic Case of Functional Sexual Genes in Lepraria (Stereocaulaceae).</title>
        <authorList>
            <person name="Doellman M."/>
            <person name="Sun Y."/>
            <person name="Barcenas-Pena A."/>
            <person name="Lumbsch H.T."/>
            <person name="Grewe F."/>
        </authorList>
    </citation>
    <scope>NUCLEOTIDE SEQUENCE [LARGE SCALE GENOMIC DNA]</scope>
    <source>
        <strain evidence="5 6">Mercado 3170</strain>
    </source>
</reference>
<comment type="caution">
    <text evidence="5">The sequence shown here is derived from an EMBL/GenBank/DDBJ whole genome shotgun (WGS) entry which is preliminary data.</text>
</comment>
<dbReference type="SUPFAM" id="SSF50630">
    <property type="entry name" value="Acid proteases"/>
    <property type="match status" value="1"/>
</dbReference>
<dbReference type="CDD" id="cd12087">
    <property type="entry name" value="TM_EGFR-like"/>
    <property type="match status" value="1"/>
</dbReference>
<dbReference type="Pfam" id="PF00026">
    <property type="entry name" value="Asp"/>
    <property type="match status" value="1"/>
</dbReference>
<feature type="region of interest" description="Disordered" evidence="2">
    <location>
        <begin position="560"/>
        <end position="779"/>
    </location>
</feature>
<dbReference type="Gene3D" id="2.40.70.10">
    <property type="entry name" value="Acid Proteases"/>
    <property type="match status" value="2"/>
</dbReference>
<dbReference type="Proteomes" id="UP001590950">
    <property type="component" value="Unassembled WGS sequence"/>
</dbReference>
<feature type="compositionally biased region" description="Polar residues" evidence="2">
    <location>
        <begin position="689"/>
        <end position="704"/>
    </location>
</feature>
<sequence length="779" mass="83374">MANASAAPIVVPPSEAWDGNDGPWSTFNIHVGTPPQPARVLISTALGESWVISANKTQGGCLKADPSTCAQSRGALFNLNASTTWKDQGIYAVGLETNLPDYVGNYDNGDYGLDTLGLGLPGSGPSLNNMVVAALATKDFYLGYLGVTTHPTNFTEFNDPHPTFLSTLKSSGKIPSLAYGYSAGAQYRLKKALGTLTLGGYDASKFIPNNIDFAFAADISRDLVVGLQGITFSDSNVQNKPLLDKGILTFIDATVPHIWLPQEACKLFEKAFGLTYNSTADRYLVNNTLHTQLHAQNASVSFVLGNQVNGGATVTITLPYQAFDLQVGPPIVDTTQNYFPLRRADNSTQYTLGRAFLQESYLVVNYERSNFSVSQNIWDESAPTRIVSIDAANANNATPPNVSKARQTTSSSISTGAIIGIAVAVIAFIIVAAIGAWFLIRRRRKKTEKQKRGNIDDVEPFQKPEMDATSKVTPRDLYAAGKAGEVDSSSKIEMQGSDVDTSAYSNNAAEMEGTRVGVEIEGTRGAAEMQGSRQEVEMEASTLAGPVELYAGPYGLGEVSSPGTATTKGSDVRSPLGGSRSNQGSDLTSWTRRNKPTPSVPQSESSEISPDSGEPTRRSDGAGMWRGRCPSDTVSTQDVSSPTSESSRGHRKTRGDLLDQRLDRAARSRTQPDVSSPSDSSRERPRRPMNSTYSRNTEFSSPSDGSRERLNSGADTWNRRFGNSPRSLTPNDVSSSSDRGRSGRERLGSAASGGSGGVSTPSQYHTPSRGSPQPPGNFF</sequence>
<evidence type="ECO:0000313" key="5">
    <source>
        <dbReference type="EMBL" id="KAL2043929.1"/>
    </source>
</evidence>
<feature type="compositionally biased region" description="Basic and acidic residues" evidence="2">
    <location>
        <begin position="654"/>
        <end position="666"/>
    </location>
</feature>
<keyword evidence="3" id="KW-1133">Transmembrane helix</keyword>
<comment type="similarity">
    <text evidence="1">Belongs to the peptidase A1 family.</text>
</comment>
<evidence type="ECO:0000313" key="6">
    <source>
        <dbReference type="Proteomes" id="UP001590950"/>
    </source>
</evidence>
<gene>
    <name evidence="5" type="ORF">N7G274_003449</name>
</gene>
<dbReference type="PROSITE" id="PS51767">
    <property type="entry name" value="PEPTIDASE_A1"/>
    <property type="match status" value="1"/>
</dbReference>